<evidence type="ECO:0000256" key="6">
    <source>
        <dbReference type="ARBA" id="ARBA00022970"/>
    </source>
</evidence>
<keyword evidence="2" id="KW-0813">Transport</keyword>
<dbReference type="InterPro" id="IPR052157">
    <property type="entry name" value="BCAA_transport_permease"/>
</dbReference>
<evidence type="ECO:0000256" key="3">
    <source>
        <dbReference type="ARBA" id="ARBA00022475"/>
    </source>
</evidence>
<dbReference type="CDD" id="cd06582">
    <property type="entry name" value="TM_PBP1_LivH_like"/>
    <property type="match status" value="1"/>
</dbReference>
<feature type="transmembrane region" description="Helical" evidence="10">
    <location>
        <begin position="12"/>
        <end position="34"/>
    </location>
</feature>
<comment type="similarity">
    <text evidence="9">Belongs to the binding-protein-dependent transport system permease family. LivHM subfamily.</text>
</comment>
<dbReference type="EMBL" id="FNBU01000011">
    <property type="protein sequence ID" value="SDF45131.1"/>
    <property type="molecule type" value="Genomic_DNA"/>
</dbReference>
<comment type="subcellular location">
    <subcellularLocation>
        <location evidence="1">Cell membrane</location>
        <topology evidence="1">Multi-pass membrane protein</topology>
    </subcellularLocation>
</comment>
<evidence type="ECO:0000256" key="1">
    <source>
        <dbReference type="ARBA" id="ARBA00004651"/>
    </source>
</evidence>
<keyword evidence="3" id="KW-1003">Cell membrane</keyword>
<evidence type="ECO:0000256" key="10">
    <source>
        <dbReference type="SAM" id="Phobius"/>
    </source>
</evidence>
<dbReference type="GO" id="GO:0015808">
    <property type="term" value="P:L-alanine transport"/>
    <property type="evidence" value="ECO:0007669"/>
    <property type="project" value="TreeGrafter"/>
</dbReference>
<keyword evidence="7 10" id="KW-1133">Transmembrane helix</keyword>
<feature type="transmembrane region" description="Helical" evidence="10">
    <location>
        <begin position="194"/>
        <end position="216"/>
    </location>
</feature>
<name>A0A1G7L6W9_9FIRM</name>
<dbReference type="OrthoDB" id="9807115at2"/>
<organism evidence="11 12">
    <name type="scientific">Sporolituus thermophilus DSM 23256</name>
    <dbReference type="NCBI Taxonomy" id="1123285"/>
    <lineage>
        <taxon>Bacteria</taxon>
        <taxon>Bacillati</taxon>
        <taxon>Bacillota</taxon>
        <taxon>Negativicutes</taxon>
        <taxon>Selenomonadales</taxon>
        <taxon>Sporomusaceae</taxon>
        <taxon>Sporolituus</taxon>
    </lineage>
</organism>
<gene>
    <name evidence="11" type="ORF">SAMN05660235_01637</name>
</gene>
<evidence type="ECO:0000256" key="8">
    <source>
        <dbReference type="ARBA" id="ARBA00023136"/>
    </source>
</evidence>
<dbReference type="RefSeq" id="WP_093689821.1">
    <property type="nucleotide sequence ID" value="NZ_FNBU01000011.1"/>
</dbReference>
<proteinExistence type="inferred from homology"/>
<feature type="transmembrane region" description="Helical" evidence="10">
    <location>
        <begin position="228"/>
        <end position="248"/>
    </location>
</feature>
<evidence type="ECO:0000256" key="4">
    <source>
        <dbReference type="ARBA" id="ARBA00022519"/>
    </source>
</evidence>
<keyword evidence="12" id="KW-1185">Reference proteome</keyword>
<dbReference type="GO" id="GO:1903806">
    <property type="term" value="P:L-isoleucine import across plasma membrane"/>
    <property type="evidence" value="ECO:0007669"/>
    <property type="project" value="TreeGrafter"/>
</dbReference>
<dbReference type="Pfam" id="PF02653">
    <property type="entry name" value="BPD_transp_2"/>
    <property type="match status" value="1"/>
</dbReference>
<dbReference type="InterPro" id="IPR001851">
    <property type="entry name" value="ABC_transp_permease"/>
</dbReference>
<sequence>MLLLQQIINGLALGGIYSLIAIGWTVVFGIIGLINWTHGEVFMIGAFVGFLLITHFKLNLFAALILAMVASGFTAFLIDRLAYRPLRNGPRLALFITALGASTFLRNLAAIIWEPHSRAYPPTLDFSVMTLQFGGASLTVNSLQVFIFVVTLVIMAFLQWFITRTMMGKAMLAASQDIETVSLMGVEVNHLVTITFWVSGLLGGAAGVLVGVLYAIDPMMGAMAGLKGWAVAVLGGVGSITGAMVAGLMLGVAENIASVYISSGYRDAIAFIVMILVLVIKPTGLMGFKFEEKV</sequence>
<keyword evidence="4" id="KW-0997">Cell inner membrane</keyword>
<accession>A0A1G7L6W9</accession>
<dbReference type="PANTHER" id="PTHR11795">
    <property type="entry name" value="BRANCHED-CHAIN AMINO ACID TRANSPORT SYSTEM PERMEASE PROTEIN LIVH"/>
    <property type="match status" value="1"/>
</dbReference>
<keyword evidence="6" id="KW-0029">Amino-acid transport</keyword>
<dbReference type="AlphaFoldDB" id="A0A1G7L6W9"/>
<dbReference type="GO" id="GO:0042941">
    <property type="term" value="P:D-alanine transmembrane transport"/>
    <property type="evidence" value="ECO:0007669"/>
    <property type="project" value="TreeGrafter"/>
</dbReference>
<dbReference type="GO" id="GO:0015192">
    <property type="term" value="F:L-phenylalanine transmembrane transporter activity"/>
    <property type="evidence" value="ECO:0007669"/>
    <property type="project" value="TreeGrafter"/>
</dbReference>
<dbReference type="GO" id="GO:0015188">
    <property type="term" value="F:L-isoleucine transmembrane transporter activity"/>
    <property type="evidence" value="ECO:0007669"/>
    <property type="project" value="TreeGrafter"/>
</dbReference>
<feature type="transmembrane region" description="Helical" evidence="10">
    <location>
        <begin position="268"/>
        <end position="288"/>
    </location>
</feature>
<dbReference type="Proteomes" id="UP000243333">
    <property type="component" value="Unassembled WGS sequence"/>
</dbReference>
<evidence type="ECO:0000256" key="7">
    <source>
        <dbReference type="ARBA" id="ARBA00022989"/>
    </source>
</evidence>
<evidence type="ECO:0000256" key="9">
    <source>
        <dbReference type="ARBA" id="ARBA00037998"/>
    </source>
</evidence>
<dbReference type="GO" id="GO:0005886">
    <property type="term" value="C:plasma membrane"/>
    <property type="evidence" value="ECO:0007669"/>
    <property type="project" value="UniProtKB-SubCell"/>
</dbReference>
<protein>
    <submittedName>
        <fullName evidence="11">Amino acid/amide ABC transporter membrane protein 1, HAAT family</fullName>
    </submittedName>
</protein>
<feature type="transmembrane region" description="Helical" evidence="10">
    <location>
        <begin position="41"/>
        <end position="58"/>
    </location>
</feature>
<dbReference type="PANTHER" id="PTHR11795:SF371">
    <property type="entry name" value="HIGH-AFFINITY BRANCHED-CHAIN AMINO ACID TRANSPORT SYSTEM PERMEASE PROTEIN LIVH"/>
    <property type="match status" value="1"/>
</dbReference>
<feature type="transmembrane region" description="Helical" evidence="10">
    <location>
        <begin position="92"/>
        <end position="113"/>
    </location>
</feature>
<evidence type="ECO:0000256" key="2">
    <source>
        <dbReference type="ARBA" id="ARBA00022448"/>
    </source>
</evidence>
<dbReference type="GO" id="GO:0005304">
    <property type="term" value="F:L-valine transmembrane transporter activity"/>
    <property type="evidence" value="ECO:0007669"/>
    <property type="project" value="TreeGrafter"/>
</dbReference>
<evidence type="ECO:0000256" key="5">
    <source>
        <dbReference type="ARBA" id="ARBA00022692"/>
    </source>
</evidence>
<dbReference type="STRING" id="1123285.SAMN05660235_01637"/>
<keyword evidence="8 10" id="KW-0472">Membrane</keyword>
<keyword evidence="5 10" id="KW-0812">Transmembrane</keyword>
<feature type="transmembrane region" description="Helical" evidence="10">
    <location>
        <begin position="145"/>
        <end position="162"/>
    </location>
</feature>
<evidence type="ECO:0000313" key="11">
    <source>
        <dbReference type="EMBL" id="SDF45131.1"/>
    </source>
</evidence>
<reference evidence="12" key="1">
    <citation type="submission" date="2016-10" db="EMBL/GenBank/DDBJ databases">
        <authorList>
            <person name="Varghese N."/>
            <person name="Submissions S."/>
        </authorList>
    </citation>
    <scope>NUCLEOTIDE SEQUENCE [LARGE SCALE GENOMIC DNA]</scope>
    <source>
        <strain evidence="12">DSM 23256</strain>
    </source>
</reference>
<dbReference type="GO" id="GO:0015190">
    <property type="term" value="F:L-leucine transmembrane transporter activity"/>
    <property type="evidence" value="ECO:0007669"/>
    <property type="project" value="TreeGrafter"/>
</dbReference>
<evidence type="ECO:0000313" key="12">
    <source>
        <dbReference type="Proteomes" id="UP000243333"/>
    </source>
</evidence>